<evidence type="ECO:0000313" key="1">
    <source>
        <dbReference type="EMBL" id="PQM28309.1"/>
    </source>
</evidence>
<protein>
    <recommendedName>
        <fullName evidence="3">DUF2793 domain-containing protein</fullName>
    </recommendedName>
</protein>
<dbReference type="EMBL" id="PHFW01000002">
    <property type="protein sequence ID" value="PQM28309.1"/>
    <property type="molecule type" value="Genomic_DNA"/>
</dbReference>
<organism evidence="1 2">
    <name type="scientific">Sphingopyxis lindanitolerans</name>
    <dbReference type="NCBI Taxonomy" id="2054227"/>
    <lineage>
        <taxon>Bacteria</taxon>
        <taxon>Pseudomonadati</taxon>
        <taxon>Pseudomonadota</taxon>
        <taxon>Alphaproteobacteria</taxon>
        <taxon>Sphingomonadales</taxon>
        <taxon>Sphingomonadaceae</taxon>
        <taxon>Sphingopyxis</taxon>
    </lineage>
</organism>
<evidence type="ECO:0008006" key="3">
    <source>
        <dbReference type="Google" id="ProtNLM"/>
    </source>
</evidence>
<evidence type="ECO:0000313" key="2">
    <source>
        <dbReference type="Proteomes" id="UP000238954"/>
    </source>
</evidence>
<reference evidence="2" key="1">
    <citation type="submission" date="2017-11" db="EMBL/GenBank/DDBJ databases">
        <title>The complete genome sequence of Sphingopyxis pomeranensis sp. nov. strain WS5A3p.</title>
        <authorList>
            <person name="Kaminski M.A."/>
        </authorList>
    </citation>
    <scope>NUCLEOTIDE SEQUENCE [LARGE SCALE GENOMIC DNA]</scope>
    <source>
        <strain evidence="2">WS5A3p</strain>
    </source>
</reference>
<dbReference type="Pfam" id="PF10983">
    <property type="entry name" value="DUF2793"/>
    <property type="match status" value="1"/>
</dbReference>
<sequence>MTETTQTARFALPLLAMAQAQKEVTHNEALVLLDALVHAAIEDGPLEAPPPSPAVGQCWLVGAGAGGDWAGQADAVAIWCEGGWRFAAPRAGMRIVRLSDGVWLRYGSGAWAAPDALANPGGGTTIDAEARSAIAALIQLLEAQGLLISA</sequence>
<gene>
    <name evidence="1" type="ORF">CVO77_07375</name>
</gene>
<dbReference type="InterPro" id="IPR021251">
    <property type="entry name" value="DUF2793"/>
</dbReference>
<accession>A0A2S8B7S8</accession>
<dbReference type="RefSeq" id="WP_105998564.1">
    <property type="nucleotide sequence ID" value="NZ_CM009578.1"/>
</dbReference>
<comment type="caution">
    <text evidence="1">The sequence shown here is derived from an EMBL/GenBank/DDBJ whole genome shotgun (WGS) entry which is preliminary data.</text>
</comment>
<keyword evidence="2" id="KW-1185">Reference proteome</keyword>
<proteinExistence type="predicted"/>
<dbReference type="Proteomes" id="UP000238954">
    <property type="component" value="Chromosome"/>
</dbReference>
<dbReference type="OrthoDB" id="564699at2"/>
<name>A0A2S8B7S8_9SPHN</name>
<dbReference type="AlphaFoldDB" id="A0A2S8B7S8"/>